<evidence type="ECO:0000313" key="1">
    <source>
        <dbReference type="EMBL" id="AZE53678.1"/>
    </source>
</evidence>
<dbReference type="RefSeq" id="WP_124376729.1">
    <property type="nucleotide sequence ID" value="NZ_CP027754.1"/>
</dbReference>
<evidence type="ECO:0000313" key="2">
    <source>
        <dbReference type="Proteomes" id="UP000268696"/>
    </source>
</evidence>
<accession>A0A3G7U4S0</accession>
<dbReference type="Proteomes" id="UP000268696">
    <property type="component" value="Chromosome"/>
</dbReference>
<organism evidence="1 2">
    <name type="scientific">Pseudomonas synxantha</name>
    <dbReference type="NCBI Taxonomy" id="47883"/>
    <lineage>
        <taxon>Bacteria</taxon>
        <taxon>Pseudomonadati</taxon>
        <taxon>Pseudomonadota</taxon>
        <taxon>Gammaproteobacteria</taxon>
        <taxon>Pseudomonadales</taxon>
        <taxon>Pseudomonadaceae</taxon>
        <taxon>Pseudomonas</taxon>
    </lineage>
</organism>
<proteinExistence type="predicted"/>
<name>A0A3G7U4S0_9PSED</name>
<protein>
    <submittedName>
        <fullName evidence="1">Uncharacterized protein</fullName>
    </submittedName>
</protein>
<dbReference type="EMBL" id="CP027754">
    <property type="protein sequence ID" value="AZE53678.1"/>
    <property type="molecule type" value="Genomic_DNA"/>
</dbReference>
<reference evidence="1 2" key="1">
    <citation type="submission" date="2018-03" db="EMBL/GenBank/DDBJ databases">
        <title>Diversity of phytobeneficial traits revealed by whole-genome analysis of worldwide-isolated phenazine-producing Pseudomonas spp.</title>
        <authorList>
            <person name="Biessy A."/>
            <person name="Novinscak A."/>
            <person name="Blom J."/>
            <person name="Leger G."/>
            <person name="Thomashow L.S."/>
            <person name="Cazorla F.M."/>
            <person name="Josic D."/>
            <person name="Filion M."/>
        </authorList>
    </citation>
    <scope>NUCLEOTIDE SEQUENCE [LARGE SCALE GENOMIC DNA]</scope>
    <source>
        <strain evidence="1 2">30B</strain>
    </source>
</reference>
<dbReference type="AlphaFoldDB" id="A0A3G7U4S0"/>
<gene>
    <name evidence="1" type="ORF">C4K03_1507</name>
</gene>
<sequence length="64" mass="7185">MKYEEIPVNQVLRYALCDCGGRLIQEEGSVVFLSCPPQYPHICSVCGHKQTLRGISPELSYKEA</sequence>